<feature type="compositionally biased region" description="Polar residues" evidence="6">
    <location>
        <begin position="150"/>
        <end position="159"/>
    </location>
</feature>
<dbReference type="PROSITE" id="PS00463">
    <property type="entry name" value="ZN2_CY6_FUNGAL_1"/>
    <property type="match status" value="1"/>
</dbReference>
<dbReference type="PROSITE" id="PS50048">
    <property type="entry name" value="ZN2_CY6_FUNGAL_2"/>
    <property type="match status" value="1"/>
</dbReference>
<dbReference type="OrthoDB" id="3886144at2759"/>
<feature type="compositionally biased region" description="Low complexity" evidence="6">
    <location>
        <begin position="25"/>
        <end position="41"/>
    </location>
</feature>
<keyword evidence="3" id="KW-0238">DNA-binding</keyword>
<name>A0A2B7X5N4_9EURO</name>
<dbReference type="SMART" id="SM00066">
    <property type="entry name" value="GAL4"/>
    <property type="match status" value="1"/>
</dbReference>
<reference evidence="8 9" key="1">
    <citation type="submission" date="2017-10" db="EMBL/GenBank/DDBJ databases">
        <title>Comparative genomics in systemic dimorphic fungi from Ajellomycetaceae.</title>
        <authorList>
            <person name="Munoz J.F."/>
            <person name="Mcewen J.G."/>
            <person name="Clay O.K."/>
            <person name="Cuomo C.A."/>
        </authorList>
    </citation>
    <scope>NUCLEOTIDE SEQUENCE [LARGE SCALE GENOMIC DNA]</scope>
    <source>
        <strain evidence="8 9">UAMH5409</strain>
    </source>
</reference>
<feature type="region of interest" description="Disordered" evidence="6">
    <location>
        <begin position="1"/>
        <end position="69"/>
    </location>
</feature>
<dbReference type="GO" id="GO:0008270">
    <property type="term" value="F:zinc ion binding"/>
    <property type="evidence" value="ECO:0007669"/>
    <property type="project" value="InterPro"/>
</dbReference>
<evidence type="ECO:0000256" key="6">
    <source>
        <dbReference type="SAM" id="MobiDB-lite"/>
    </source>
</evidence>
<proteinExistence type="predicted"/>
<evidence type="ECO:0000313" key="9">
    <source>
        <dbReference type="Proteomes" id="UP000223968"/>
    </source>
</evidence>
<dbReference type="AlphaFoldDB" id="A0A2B7X5N4"/>
<feature type="compositionally biased region" description="Polar residues" evidence="6">
    <location>
        <begin position="1"/>
        <end position="14"/>
    </location>
</feature>
<dbReference type="GO" id="GO:0005634">
    <property type="term" value="C:nucleus"/>
    <property type="evidence" value="ECO:0007669"/>
    <property type="project" value="UniProtKB-SubCell"/>
</dbReference>
<dbReference type="Pfam" id="PF11951">
    <property type="entry name" value="Fungal_trans_2"/>
    <property type="match status" value="1"/>
</dbReference>
<dbReference type="InterPro" id="IPR036864">
    <property type="entry name" value="Zn2-C6_fun-type_DNA-bd_sf"/>
</dbReference>
<evidence type="ECO:0000313" key="8">
    <source>
        <dbReference type="EMBL" id="PGH04199.1"/>
    </source>
</evidence>
<keyword evidence="9" id="KW-1185">Reference proteome</keyword>
<evidence type="ECO:0000256" key="2">
    <source>
        <dbReference type="ARBA" id="ARBA00023015"/>
    </source>
</evidence>
<dbReference type="Pfam" id="PF00172">
    <property type="entry name" value="Zn_clus"/>
    <property type="match status" value="1"/>
</dbReference>
<evidence type="ECO:0000256" key="1">
    <source>
        <dbReference type="ARBA" id="ARBA00004123"/>
    </source>
</evidence>
<dbReference type="GO" id="GO:0045944">
    <property type="term" value="P:positive regulation of transcription by RNA polymerase II"/>
    <property type="evidence" value="ECO:0007669"/>
    <property type="project" value="TreeGrafter"/>
</dbReference>
<accession>A0A2B7X5N4</accession>
<dbReference type="CDD" id="cd00067">
    <property type="entry name" value="GAL4"/>
    <property type="match status" value="1"/>
</dbReference>
<feature type="domain" description="Zn(2)-C6 fungal-type" evidence="7">
    <location>
        <begin position="69"/>
        <end position="97"/>
    </location>
</feature>
<evidence type="ECO:0000256" key="4">
    <source>
        <dbReference type="ARBA" id="ARBA00023163"/>
    </source>
</evidence>
<keyword evidence="2" id="KW-0805">Transcription regulation</keyword>
<dbReference type="PANTHER" id="PTHR37534:SF47">
    <property type="entry name" value="ZN(2)-C6 FUNGAL-TYPE DOMAIN-CONTAINING PROTEIN"/>
    <property type="match status" value="1"/>
</dbReference>
<keyword evidence="5" id="KW-0539">Nucleus</keyword>
<protein>
    <recommendedName>
        <fullName evidence="7">Zn(2)-C6 fungal-type domain-containing protein</fullName>
    </recommendedName>
</protein>
<dbReference type="STRING" id="1447875.A0A2B7X5N4"/>
<evidence type="ECO:0000256" key="3">
    <source>
        <dbReference type="ARBA" id="ARBA00023125"/>
    </source>
</evidence>
<dbReference type="InterPro" id="IPR001138">
    <property type="entry name" value="Zn2Cys6_DnaBD"/>
</dbReference>
<dbReference type="SUPFAM" id="SSF57701">
    <property type="entry name" value="Zn2/Cys6 DNA-binding domain"/>
    <property type="match status" value="1"/>
</dbReference>
<dbReference type="Gene3D" id="4.10.240.10">
    <property type="entry name" value="Zn(2)-C6 fungal-type DNA-binding domain"/>
    <property type="match status" value="1"/>
</dbReference>
<evidence type="ECO:0000259" key="7">
    <source>
        <dbReference type="PROSITE" id="PS50048"/>
    </source>
</evidence>
<comment type="caution">
    <text evidence="8">The sequence shown here is derived from an EMBL/GenBank/DDBJ whole genome shotgun (WGS) entry which is preliminary data.</text>
</comment>
<dbReference type="InterPro" id="IPR021858">
    <property type="entry name" value="Fun_TF"/>
</dbReference>
<dbReference type="EMBL" id="PDNB01000139">
    <property type="protein sequence ID" value="PGH04199.1"/>
    <property type="molecule type" value="Genomic_DNA"/>
</dbReference>
<feature type="compositionally biased region" description="Polar residues" evidence="6">
    <location>
        <begin position="42"/>
        <end position="57"/>
    </location>
</feature>
<sequence>METAQTPAATSSDEAVQPKSRTHKSGSPISSTLSSGFLLTSQPGKPSTSKLTVNATGVSKPKQSKSRNGCVTCKTKRLKCDETKPTCQQCHKRNVTCGGYKKDFKWRPFEESSFTAKPTSKGKKVPLSAPPPSPVSTRRPNRSALCPLTPYSSNSPEEVSREQYQSPYATLGAVTPLPAYETPPHDLFPTIFGLHDHYLDDNVCDEIIPDSSCILSEQPPKSLQNILADDTVGRLESPPEWLPSSLPPTPTLVDFGDEDVEEIIWQANPEISVALGRDTTSASMSCFRNMLKSSIPHGPSLHAESPAMLLTRYDRQTCGILSVKDGISENPWRTLVWPLATDCPALFHAICCLSAFHCVKENPSLRFHGMEHMRQSISMLATGIGTMKTDEALATTLALVFAESWDRHISTGIQHLRGARILLNQAVMHQRQRTNLQQSDVARLRFLYNTWLYTDVIARLISLEDGEFDEASLPLDFTPYLPYSPVHEVDPLMGCATTLFPLISRVANLVQKVRRTKTNSIPIISQAMELKTLIEEWEAPKYFQPPEDPTSNVQHSFQTAQAYRWATLLYLHQAVPEIPSESAAELAKRVLVLLATVPPSSRATIVHIYPLLVASCEVKSEEDRNWVKERWDAMQTRLMIGNIDRCLEVVKEVWDRSDEFDRQNINSTHINFVQPVDTTRRKSIYGFGKGSVVDIENKLREESAMLEFSGQQLNNKPIITDPGISKMSRSLSSSQQGPLNHIRRGSFIPGLDNVDEERTVRGRLHWVSVMKDWGWEGKDTNAIYLSSISIDFGQQYLLSACSKRRANFYTAVLLG</sequence>
<dbReference type="Proteomes" id="UP000223968">
    <property type="component" value="Unassembled WGS sequence"/>
</dbReference>
<dbReference type="GO" id="GO:0000976">
    <property type="term" value="F:transcription cis-regulatory region binding"/>
    <property type="evidence" value="ECO:0007669"/>
    <property type="project" value="TreeGrafter"/>
</dbReference>
<comment type="subcellular location">
    <subcellularLocation>
        <location evidence="1">Nucleus</location>
    </subcellularLocation>
</comment>
<organism evidence="8 9">
    <name type="scientific">Helicocarpus griseus UAMH5409</name>
    <dbReference type="NCBI Taxonomy" id="1447875"/>
    <lineage>
        <taxon>Eukaryota</taxon>
        <taxon>Fungi</taxon>
        <taxon>Dikarya</taxon>
        <taxon>Ascomycota</taxon>
        <taxon>Pezizomycotina</taxon>
        <taxon>Eurotiomycetes</taxon>
        <taxon>Eurotiomycetidae</taxon>
        <taxon>Onygenales</taxon>
        <taxon>Ajellomycetaceae</taxon>
        <taxon>Helicocarpus</taxon>
    </lineage>
</organism>
<gene>
    <name evidence="8" type="ORF">AJ79_07177</name>
</gene>
<dbReference type="GO" id="GO:0000981">
    <property type="term" value="F:DNA-binding transcription factor activity, RNA polymerase II-specific"/>
    <property type="evidence" value="ECO:0007669"/>
    <property type="project" value="InterPro"/>
</dbReference>
<dbReference type="PANTHER" id="PTHR37534">
    <property type="entry name" value="TRANSCRIPTIONAL ACTIVATOR PROTEIN UGA3"/>
    <property type="match status" value="1"/>
</dbReference>
<keyword evidence="4" id="KW-0804">Transcription</keyword>
<feature type="region of interest" description="Disordered" evidence="6">
    <location>
        <begin position="114"/>
        <end position="159"/>
    </location>
</feature>
<evidence type="ECO:0000256" key="5">
    <source>
        <dbReference type="ARBA" id="ARBA00023242"/>
    </source>
</evidence>